<dbReference type="CDD" id="cd05403">
    <property type="entry name" value="NT_KNTase_like"/>
    <property type="match status" value="1"/>
</dbReference>
<evidence type="ECO:0000256" key="7">
    <source>
        <dbReference type="ARBA" id="ARBA00022840"/>
    </source>
</evidence>
<keyword evidence="8" id="KW-0460">Magnesium</keyword>
<comment type="caution">
    <text evidence="11">The sequence shown here is derived from an EMBL/GenBank/DDBJ whole genome shotgun (WGS) entry which is preliminary data.</text>
</comment>
<evidence type="ECO:0000256" key="4">
    <source>
        <dbReference type="ARBA" id="ARBA00022695"/>
    </source>
</evidence>
<name>A0A0N1IUB1_THEAQ</name>
<protein>
    <submittedName>
        <fullName evidence="11">Nucleotidyltransferase domain protein</fullName>
    </submittedName>
</protein>
<dbReference type="InterPro" id="IPR002934">
    <property type="entry name" value="Polymerase_NTP_transf_dom"/>
</dbReference>
<dbReference type="PANTHER" id="PTHR33571">
    <property type="entry name" value="SSL8005 PROTEIN"/>
    <property type="match status" value="1"/>
</dbReference>
<comment type="cofactor">
    <cofactor evidence="1">
        <name>Mg(2+)</name>
        <dbReference type="ChEBI" id="CHEBI:18420"/>
    </cofactor>
</comment>
<dbReference type="InterPro" id="IPR043519">
    <property type="entry name" value="NT_sf"/>
</dbReference>
<dbReference type="RefSeq" id="WP_003044054.1">
    <property type="nucleotide sequence ID" value="NZ_LHCI01000106.1"/>
</dbReference>
<evidence type="ECO:0000313" key="11">
    <source>
        <dbReference type="EMBL" id="KOX89910.1"/>
    </source>
</evidence>
<dbReference type="Pfam" id="PF01909">
    <property type="entry name" value="NTP_transf_2"/>
    <property type="match status" value="1"/>
</dbReference>
<dbReference type="SUPFAM" id="SSF81301">
    <property type="entry name" value="Nucleotidyltransferase"/>
    <property type="match status" value="1"/>
</dbReference>
<evidence type="ECO:0000259" key="10">
    <source>
        <dbReference type="Pfam" id="PF01909"/>
    </source>
</evidence>
<keyword evidence="5" id="KW-0479">Metal-binding</keyword>
<dbReference type="Proteomes" id="UP000037685">
    <property type="component" value="Unassembled WGS sequence"/>
</dbReference>
<feature type="domain" description="Polymerase nucleotidyl transferase" evidence="10">
    <location>
        <begin position="13"/>
        <end position="85"/>
    </location>
</feature>
<accession>A0A0N1IUB1</accession>
<dbReference type="GO" id="GO:0005524">
    <property type="term" value="F:ATP binding"/>
    <property type="evidence" value="ECO:0007669"/>
    <property type="project" value="UniProtKB-KW"/>
</dbReference>
<comment type="similarity">
    <text evidence="9">Belongs to the MntA antitoxin family.</text>
</comment>
<proteinExistence type="inferred from homology"/>
<dbReference type="PANTHER" id="PTHR33571:SF14">
    <property type="entry name" value="PROTEIN ADENYLYLTRANSFERASE MJ0435-RELATED"/>
    <property type="match status" value="1"/>
</dbReference>
<dbReference type="GO" id="GO:0016779">
    <property type="term" value="F:nucleotidyltransferase activity"/>
    <property type="evidence" value="ECO:0007669"/>
    <property type="project" value="UniProtKB-KW"/>
</dbReference>
<sequence length="98" mass="11130">MKTLGEIRRILAQYKPELRARFGVRELAIFGSYARGEATPLSDVDILVALERPLGWEIVDLRDYLEALLGLPVDLLTAGALRRKPHLWQAVRENLVHV</sequence>
<keyword evidence="6" id="KW-0547">Nucleotide-binding</keyword>
<evidence type="ECO:0000256" key="2">
    <source>
        <dbReference type="ARBA" id="ARBA00022649"/>
    </source>
</evidence>
<dbReference type="Gene3D" id="3.30.460.10">
    <property type="entry name" value="Beta Polymerase, domain 2"/>
    <property type="match status" value="1"/>
</dbReference>
<evidence type="ECO:0000313" key="12">
    <source>
        <dbReference type="Proteomes" id="UP000037685"/>
    </source>
</evidence>
<evidence type="ECO:0000256" key="6">
    <source>
        <dbReference type="ARBA" id="ARBA00022741"/>
    </source>
</evidence>
<gene>
    <name evidence="11" type="ORF">BVI061214_01093</name>
</gene>
<evidence type="ECO:0000256" key="9">
    <source>
        <dbReference type="ARBA" id="ARBA00038276"/>
    </source>
</evidence>
<keyword evidence="3 11" id="KW-0808">Transferase</keyword>
<evidence type="ECO:0000256" key="1">
    <source>
        <dbReference type="ARBA" id="ARBA00001946"/>
    </source>
</evidence>
<keyword evidence="2" id="KW-1277">Toxin-antitoxin system</keyword>
<dbReference type="PATRIC" id="fig|271.14.peg.1168"/>
<evidence type="ECO:0000256" key="8">
    <source>
        <dbReference type="ARBA" id="ARBA00022842"/>
    </source>
</evidence>
<evidence type="ECO:0000256" key="5">
    <source>
        <dbReference type="ARBA" id="ARBA00022723"/>
    </source>
</evidence>
<evidence type="ECO:0000256" key="3">
    <source>
        <dbReference type="ARBA" id="ARBA00022679"/>
    </source>
</evidence>
<keyword evidence="7" id="KW-0067">ATP-binding</keyword>
<reference evidence="11 12" key="1">
    <citation type="submission" date="2015-07" db="EMBL/GenBank/DDBJ databases">
        <authorList>
            <person name="Noorani M."/>
        </authorList>
    </citation>
    <scope>NUCLEOTIDE SEQUENCE [LARGE SCALE GENOMIC DNA]</scope>
    <source>
        <strain evidence="12">ATCC 25104 / DSM 625 / JCM 10724 / NBRC 103206 / NCIMB 11243 / YT-1</strain>
    </source>
</reference>
<keyword evidence="4" id="KW-0548">Nucleotidyltransferase</keyword>
<dbReference type="AlphaFoldDB" id="A0A0N1IUB1"/>
<dbReference type="InterPro" id="IPR052038">
    <property type="entry name" value="Type-VII_TA_antitoxin"/>
</dbReference>
<organism evidence="11 12">
    <name type="scientific">Thermus aquaticus</name>
    <dbReference type="NCBI Taxonomy" id="271"/>
    <lineage>
        <taxon>Bacteria</taxon>
        <taxon>Thermotogati</taxon>
        <taxon>Deinococcota</taxon>
        <taxon>Deinococci</taxon>
        <taxon>Thermales</taxon>
        <taxon>Thermaceae</taxon>
        <taxon>Thermus</taxon>
    </lineage>
</organism>
<dbReference type="EMBL" id="LHCI01000106">
    <property type="protein sequence ID" value="KOX89910.1"/>
    <property type="molecule type" value="Genomic_DNA"/>
</dbReference>
<dbReference type="GO" id="GO:0046872">
    <property type="term" value="F:metal ion binding"/>
    <property type="evidence" value="ECO:0007669"/>
    <property type="project" value="UniProtKB-KW"/>
</dbReference>